<name>X1G7H3_9ZZZZ</name>
<reference evidence="1" key="1">
    <citation type="journal article" date="2014" name="Front. Microbiol.">
        <title>High frequency of phylogenetically diverse reductive dehalogenase-homologous genes in deep subseafloor sedimentary metagenomes.</title>
        <authorList>
            <person name="Kawai M."/>
            <person name="Futagami T."/>
            <person name="Toyoda A."/>
            <person name="Takaki Y."/>
            <person name="Nishi S."/>
            <person name="Hori S."/>
            <person name="Arai W."/>
            <person name="Tsubouchi T."/>
            <person name="Morono Y."/>
            <person name="Uchiyama I."/>
            <person name="Ito T."/>
            <person name="Fujiyama A."/>
            <person name="Inagaki F."/>
            <person name="Takami H."/>
        </authorList>
    </citation>
    <scope>NUCLEOTIDE SEQUENCE</scope>
    <source>
        <strain evidence="1">Expedition CK06-06</strain>
    </source>
</reference>
<protein>
    <submittedName>
        <fullName evidence="1">Uncharacterized protein</fullName>
    </submittedName>
</protein>
<dbReference type="AlphaFoldDB" id="X1G7H3"/>
<sequence length="31" mass="3497">MPLLGSVEGSNKLVLELVIDFIKENNFHKVL</sequence>
<evidence type="ECO:0000313" key="1">
    <source>
        <dbReference type="EMBL" id="GAH37484.1"/>
    </source>
</evidence>
<feature type="non-terminal residue" evidence="1">
    <location>
        <position position="31"/>
    </location>
</feature>
<gene>
    <name evidence="1" type="ORF">S03H2_22516</name>
</gene>
<comment type="caution">
    <text evidence="1">The sequence shown here is derived from an EMBL/GenBank/DDBJ whole genome shotgun (WGS) entry which is preliminary data.</text>
</comment>
<organism evidence="1">
    <name type="scientific">marine sediment metagenome</name>
    <dbReference type="NCBI Taxonomy" id="412755"/>
    <lineage>
        <taxon>unclassified sequences</taxon>
        <taxon>metagenomes</taxon>
        <taxon>ecological metagenomes</taxon>
    </lineage>
</organism>
<proteinExistence type="predicted"/>
<accession>X1G7H3</accession>
<dbReference type="EMBL" id="BARU01012136">
    <property type="protein sequence ID" value="GAH37484.1"/>
    <property type="molecule type" value="Genomic_DNA"/>
</dbReference>